<dbReference type="EMBL" id="CP007509">
    <property type="protein sequence ID" value="AHY44018.1"/>
    <property type="molecule type" value="Genomic_DNA"/>
</dbReference>
<keyword evidence="1" id="KW-1133">Transmembrane helix</keyword>
<evidence type="ECO:0008006" key="4">
    <source>
        <dbReference type="Google" id="ProtNLM"/>
    </source>
</evidence>
<name>A0A023WV74_STUST</name>
<dbReference type="Proteomes" id="UP000025238">
    <property type="component" value="Chromosome"/>
</dbReference>
<dbReference type="PATRIC" id="fig|316.97.peg.3334"/>
<reference evidence="2 3" key="1">
    <citation type="submission" date="2014-03" db="EMBL/GenBank/DDBJ databases">
        <title>Complete genome sequence of Pseudomonas stutzeri 19SMN4.</title>
        <authorList>
            <person name="Brunet-Galmes I."/>
            <person name="Nogales B."/>
            <person name="Busquets A."/>
            <person name="Pena A."/>
            <person name="Gomila M."/>
            <person name="Garcia-Valdes E."/>
            <person name="Lalucat J."/>
            <person name="Bennasar A."/>
            <person name="Bosch R."/>
        </authorList>
    </citation>
    <scope>NUCLEOTIDE SEQUENCE [LARGE SCALE GENOMIC DNA]</scope>
    <source>
        <strain evidence="2 3">19SMN4</strain>
    </source>
</reference>
<feature type="transmembrane region" description="Helical" evidence="1">
    <location>
        <begin position="76"/>
        <end position="92"/>
    </location>
</feature>
<dbReference type="AlphaFoldDB" id="A0A023WV74"/>
<feature type="transmembrane region" description="Helical" evidence="1">
    <location>
        <begin position="46"/>
        <end position="69"/>
    </location>
</feature>
<gene>
    <name evidence="2" type="ORF">UIB01_16650</name>
</gene>
<keyword evidence="1" id="KW-0812">Transmembrane</keyword>
<organism evidence="2 3">
    <name type="scientific">Stutzerimonas stutzeri</name>
    <name type="common">Pseudomonas stutzeri</name>
    <dbReference type="NCBI Taxonomy" id="316"/>
    <lineage>
        <taxon>Bacteria</taxon>
        <taxon>Pseudomonadati</taxon>
        <taxon>Pseudomonadota</taxon>
        <taxon>Gammaproteobacteria</taxon>
        <taxon>Pseudomonadales</taxon>
        <taxon>Pseudomonadaceae</taxon>
        <taxon>Stutzerimonas</taxon>
    </lineage>
</organism>
<sequence length="93" mass="10638">MKNIAVWLFRTAMVLGVLGWSALGLLGTECLFFLESEDNQTECFAVAFYVYQLLLLPATVLSLVAFVWLTRRQHNAALLLIIIPFLFVKFHLF</sequence>
<feature type="transmembrane region" description="Helical" evidence="1">
    <location>
        <begin position="12"/>
        <end position="34"/>
    </location>
</feature>
<accession>A0A023WV74</accession>
<protein>
    <recommendedName>
        <fullName evidence="4">Inner membrane protein</fullName>
    </recommendedName>
</protein>
<evidence type="ECO:0000256" key="1">
    <source>
        <dbReference type="SAM" id="Phobius"/>
    </source>
</evidence>
<dbReference type="KEGG" id="pstu:UIB01_16650"/>
<evidence type="ECO:0000313" key="3">
    <source>
        <dbReference type="Proteomes" id="UP000025238"/>
    </source>
</evidence>
<proteinExistence type="predicted"/>
<keyword evidence="1" id="KW-0472">Membrane</keyword>
<evidence type="ECO:0000313" key="2">
    <source>
        <dbReference type="EMBL" id="AHY44018.1"/>
    </source>
</evidence>